<keyword evidence="1" id="KW-1133">Transmembrane helix</keyword>
<organism evidence="2 3">
    <name type="scientific">Brachionus plicatilis</name>
    <name type="common">Marine rotifer</name>
    <name type="synonym">Brachionus muelleri</name>
    <dbReference type="NCBI Taxonomy" id="10195"/>
    <lineage>
        <taxon>Eukaryota</taxon>
        <taxon>Metazoa</taxon>
        <taxon>Spiralia</taxon>
        <taxon>Gnathifera</taxon>
        <taxon>Rotifera</taxon>
        <taxon>Eurotatoria</taxon>
        <taxon>Monogononta</taxon>
        <taxon>Pseudotrocha</taxon>
        <taxon>Ploima</taxon>
        <taxon>Brachionidae</taxon>
        <taxon>Brachionus</taxon>
    </lineage>
</organism>
<name>A0A3M7T331_BRAPC</name>
<dbReference type="EMBL" id="REGN01000366">
    <property type="protein sequence ID" value="RNA42442.1"/>
    <property type="molecule type" value="Genomic_DNA"/>
</dbReference>
<dbReference type="Proteomes" id="UP000276133">
    <property type="component" value="Unassembled WGS sequence"/>
</dbReference>
<keyword evidence="1" id="KW-0472">Membrane</keyword>
<accession>A0A3M7T331</accession>
<comment type="caution">
    <text evidence="2">The sequence shown here is derived from an EMBL/GenBank/DDBJ whole genome shotgun (WGS) entry which is preliminary data.</text>
</comment>
<evidence type="ECO:0000256" key="1">
    <source>
        <dbReference type="SAM" id="Phobius"/>
    </source>
</evidence>
<reference evidence="2 3" key="1">
    <citation type="journal article" date="2018" name="Sci. Rep.">
        <title>Genomic signatures of local adaptation to the degree of environmental predictability in rotifers.</title>
        <authorList>
            <person name="Franch-Gras L."/>
            <person name="Hahn C."/>
            <person name="Garcia-Roger E.M."/>
            <person name="Carmona M.J."/>
            <person name="Serra M."/>
            <person name="Gomez A."/>
        </authorList>
    </citation>
    <scope>NUCLEOTIDE SEQUENCE [LARGE SCALE GENOMIC DNA]</scope>
    <source>
        <strain evidence="2">HYR1</strain>
    </source>
</reference>
<keyword evidence="3" id="KW-1185">Reference proteome</keyword>
<gene>
    <name evidence="2" type="ORF">BpHYR1_052316</name>
</gene>
<evidence type="ECO:0000313" key="3">
    <source>
        <dbReference type="Proteomes" id="UP000276133"/>
    </source>
</evidence>
<feature type="transmembrane region" description="Helical" evidence="1">
    <location>
        <begin position="29"/>
        <end position="45"/>
    </location>
</feature>
<protein>
    <submittedName>
        <fullName evidence="2">Uncharacterized protein</fullName>
    </submittedName>
</protein>
<dbReference type="AlphaFoldDB" id="A0A3M7T331"/>
<proteinExistence type="predicted"/>
<keyword evidence="1" id="KW-0812">Transmembrane</keyword>
<evidence type="ECO:0000313" key="2">
    <source>
        <dbReference type="EMBL" id="RNA42442.1"/>
    </source>
</evidence>
<sequence length="76" mass="9125">MLNKVFSLSILFINLIQLICMRKKSNIKILMLIFIFFLTPWSLFLNDKLDNSRITKELGEFISFYLNWSQINTENF</sequence>